<gene>
    <name evidence="3" type="ORF">MTR67_026348</name>
</gene>
<accession>A0AAF0TZQ7</accession>
<evidence type="ECO:0000313" key="4">
    <source>
        <dbReference type="Proteomes" id="UP001234989"/>
    </source>
</evidence>
<feature type="domain" description="Reverse transcriptase" evidence="2">
    <location>
        <begin position="32"/>
        <end position="155"/>
    </location>
</feature>
<dbReference type="AlphaFoldDB" id="A0AAF0TZQ7"/>
<dbReference type="Pfam" id="PF00078">
    <property type="entry name" value="RVT_1"/>
    <property type="match status" value="1"/>
</dbReference>
<organism evidence="3 4">
    <name type="scientific">Solanum verrucosum</name>
    <dbReference type="NCBI Taxonomy" id="315347"/>
    <lineage>
        <taxon>Eukaryota</taxon>
        <taxon>Viridiplantae</taxon>
        <taxon>Streptophyta</taxon>
        <taxon>Embryophyta</taxon>
        <taxon>Tracheophyta</taxon>
        <taxon>Spermatophyta</taxon>
        <taxon>Magnoliopsida</taxon>
        <taxon>eudicotyledons</taxon>
        <taxon>Gunneridae</taxon>
        <taxon>Pentapetalae</taxon>
        <taxon>asterids</taxon>
        <taxon>lamiids</taxon>
        <taxon>Solanales</taxon>
        <taxon>Solanaceae</taxon>
        <taxon>Solanoideae</taxon>
        <taxon>Solaneae</taxon>
        <taxon>Solanum</taxon>
    </lineage>
</organism>
<reference evidence="3" key="1">
    <citation type="submission" date="2023-08" db="EMBL/GenBank/DDBJ databases">
        <title>A de novo genome assembly of Solanum verrucosum Schlechtendal, a Mexican diploid species geographically isolated from the other diploid A-genome species in potato relatives.</title>
        <authorList>
            <person name="Hosaka K."/>
        </authorList>
    </citation>
    <scope>NUCLEOTIDE SEQUENCE</scope>
    <source>
        <tissue evidence="3">Young leaves</tissue>
    </source>
</reference>
<dbReference type="Gene3D" id="3.30.70.270">
    <property type="match status" value="2"/>
</dbReference>
<feature type="non-terminal residue" evidence="3">
    <location>
        <position position="1"/>
    </location>
</feature>
<dbReference type="SUPFAM" id="SSF56672">
    <property type="entry name" value="DNA/RNA polymerases"/>
    <property type="match status" value="1"/>
</dbReference>
<dbReference type="InterPro" id="IPR053134">
    <property type="entry name" value="RNA-dir_DNA_polymerase"/>
</dbReference>
<dbReference type="Gene3D" id="3.10.10.10">
    <property type="entry name" value="HIV Type 1 Reverse Transcriptase, subunit A, domain 1"/>
    <property type="match status" value="1"/>
</dbReference>
<protein>
    <recommendedName>
        <fullName evidence="2">Reverse transcriptase domain-containing protein</fullName>
    </recommendedName>
</protein>
<feature type="compositionally biased region" description="Polar residues" evidence="1">
    <location>
        <begin position="10"/>
        <end position="28"/>
    </location>
</feature>
<evidence type="ECO:0000313" key="3">
    <source>
        <dbReference type="EMBL" id="WMV32963.1"/>
    </source>
</evidence>
<dbReference type="InterPro" id="IPR000477">
    <property type="entry name" value="RT_dom"/>
</dbReference>
<feature type="region of interest" description="Disordered" evidence="1">
    <location>
        <begin position="1"/>
        <end position="28"/>
    </location>
</feature>
<dbReference type="InterPro" id="IPR043502">
    <property type="entry name" value="DNA/RNA_pol_sf"/>
</dbReference>
<dbReference type="CDD" id="cd01647">
    <property type="entry name" value="RT_LTR"/>
    <property type="match status" value="1"/>
</dbReference>
<evidence type="ECO:0000259" key="2">
    <source>
        <dbReference type="Pfam" id="PF00078"/>
    </source>
</evidence>
<dbReference type="Proteomes" id="UP001234989">
    <property type="component" value="Chromosome 6"/>
</dbReference>
<dbReference type="PANTHER" id="PTHR24559:SF437">
    <property type="entry name" value="RNA-DIRECTED DNA POLYMERASE HOMOLOG"/>
    <property type="match status" value="1"/>
</dbReference>
<dbReference type="EMBL" id="CP133617">
    <property type="protein sequence ID" value="WMV32963.1"/>
    <property type="molecule type" value="Genomic_DNA"/>
</dbReference>
<sequence length="203" mass="23813">RERDYGPSTCPWSQHPPSKGGPQSTSQDVDNLTVRGASHFSTIDLRFGYHQLRVRDSDIQKIAFETRYGHYEFVVMSFGLTNAPAAFMDLMNRVFKQYLDLFVIVFIDDILIYSRNEEEHTYHLRVVLQTLKDHQLFAKFSKREFWLQFVAFLSHIVSNEGIRVDYHKIEAVKQWPRPTSPIDIKSFLGLAGYYIRFMEGFHP</sequence>
<name>A0AAF0TZQ7_SOLVR</name>
<dbReference type="PANTHER" id="PTHR24559">
    <property type="entry name" value="TRANSPOSON TY3-I GAG-POL POLYPROTEIN"/>
    <property type="match status" value="1"/>
</dbReference>
<evidence type="ECO:0000256" key="1">
    <source>
        <dbReference type="SAM" id="MobiDB-lite"/>
    </source>
</evidence>
<keyword evidence="4" id="KW-1185">Reference proteome</keyword>
<proteinExistence type="predicted"/>
<dbReference type="InterPro" id="IPR043128">
    <property type="entry name" value="Rev_trsase/Diguanyl_cyclase"/>
</dbReference>